<dbReference type="Gene3D" id="3.80.10.10">
    <property type="entry name" value="Ribonuclease Inhibitor"/>
    <property type="match status" value="1"/>
</dbReference>
<dbReference type="InterPro" id="IPR032675">
    <property type="entry name" value="LRR_dom_sf"/>
</dbReference>
<dbReference type="Proteomes" id="UP000054279">
    <property type="component" value="Unassembled WGS sequence"/>
</dbReference>
<protein>
    <recommendedName>
        <fullName evidence="4">F-box domain-containing protein</fullName>
    </recommendedName>
</protein>
<dbReference type="SUPFAM" id="SSF52047">
    <property type="entry name" value="RNI-like"/>
    <property type="match status" value="1"/>
</dbReference>
<proteinExistence type="predicted"/>
<feature type="region of interest" description="Disordered" evidence="1">
    <location>
        <begin position="385"/>
        <end position="438"/>
    </location>
</feature>
<evidence type="ECO:0000256" key="1">
    <source>
        <dbReference type="SAM" id="MobiDB-lite"/>
    </source>
</evidence>
<dbReference type="OrthoDB" id="3341212at2759"/>
<reference evidence="2 3" key="1">
    <citation type="submission" date="2014-06" db="EMBL/GenBank/DDBJ databases">
        <title>Evolutionary Origins and Diversification of the Mycorrhizal Mutualists.</title>
        <authorList>
            <consortium name="DOE Joint Genome Institute"/>
            <consortium name="Mycorrhizal Genomics Consortium"/>
            <person name="Kohler A."/>
            <person name="Kuo A."/>
            <person name="Nagy L.G."/>
            <person name="Floudas D."/>
            <person name="Copeland A."/>
            <person name="Barry K.W."/>
            <person name="Cichocki N."/>
            <person name="Veneault-Fourrey C."/>
            <person name="LaButti K."/>
            <person name="Lindquist E.A."/>
            <person name="Lipzen A."/>
            <person name="Lundell T."/>
            <person name="Morin E."/>
            <person name="Murat C."/>
            <person name="Riley R."/>
            <person name="Ohm R."/>
            <person name="Sun H."/>
            <person name="Tunlid A."/>
            <person name="Henrissat B."/>
            <person name="Grigoriev I.V."/>
            <person name="Hibbett D.S."/>
            <person name="Martin F."/>
        </authorList>
    </citation>
    <scope>NUCLEOTIDE SEQUENCE [LARGE SCALE GENOMIC DNA]</scope>
    <source>
        <strain evidence="2 3">SS14</strain>
    </source>
</reference>
<sequence>MYLDFEEPAPYERSREWIKRSKEAPLTIDINLESLEDPFKPINTLFEYVTSGKQPTDWAVSSIVDILLPHAHRWKSFDLSADNFETIYFWLLKFCDVKEAPLLETLVLYCDEDTQDDSSGIAGPLFLREVPAKIFPGGLPRLVNLELWGIHIDWSSVSFMRELKLLTLAYHAQAVRPSTEAFARILSESPSLTSLAIESSGPADWEWGFEPILLGDLQELALAEMPITDAIKIMEHILCPKLKSLRLDFEADFDEIRLFIDVVCGKREAPFRNVEFLRLDGFSCLPKEAVTLFKEFRNVQSLQVNFYYVPQSIMSALRKGLLPSLHTLKTVGLNLETIWRLLKVRRDIGLPIKKLCLEQEDVLDGDEKLLNLIKDSVEEFEVFVDSDMEDEDNDLEDEDNDSEDEDDWQDEDDWDDEDGNSVDEEDSEWEDYQSDGVD</sequence>
<dbReference type="EMBL" id="KN837361">
    <property type="protein sequence ID" value="KIJ26655.1"/>
    <property type="molecule type" value="Genomic_DNA"/>
</dbReference>
<gene>
    <name evidence="2" type="ORF">M422DRAFT_785154</name>
</gene>
<accession>A0A0C9UMY1</accession>
<evidence type="ECO:0000313" key="2">
    <source>
        <dbReference type="EMBL" id="KIJ26655.1"/>
    </source>
</evidence>
<keyword evidence="3" id="KW-1185">Reference proteome</keyword>
<dbReference type="AlphaFoldDB" id="A0A0C9UMY1"/>
<evidence type="ECO:0008006" key="4">
    <source>
        <dbReference type="Google" id="ProtNLM"/>
    </source>
</evidence>
<dbReference type="HOGENOM" id="CLU_020999_1_2_1"/>
<organism evidence="2 3">
    <name type="scientific">Sphaerobolus stellatus (strain SS14)</name>
    <dbReference type="NCBI Taxonomy" id="990650"/>
    <lineage>
        <taxon>Eukaryota</taxon>
        <taxon>Fungi</taxon>
        <taxon>Dikarya</taxon>
        <taxon>Basidiomycota</taxon>
        <taxon>Agaricomycotina</taxon>
        <taxon>Agaricomycetes</taxon>
        <taxon>Phallomycetidae</taxon>
        <taxon>Geastrales</taxon>
        <taxon>Sphaerobolaceae</taxon>
        <taxon>Sphaerobolus</taxon>
    </lineage>
</organism>
<name>A0A0C9UMY1_SPHS4</name>
<evidence type="ECO:0000313" key="3">
    <source>
        <dbReference type="Proteomes" id="UP000054279"/>
    </source>
</evidence>